<dbReference type="Pfam" id="PF17802">
    <property type="entry name" value="SpaA"/>
    <property type="match status" value="1"/>
</dbReference>
<gene>
    <name evidence="6" type="ORF">OS125_08355</name>
    <name evidence="7" type="ORF">OS129_05445</name>
</gene>
<feature type="signal peptide" evidence="3">
    <location>
        <begin position="1"/>
        <end position="33"/>
    </location>
</feature>
<evidence type="ECO:0000313" key="9">
    <source>
        <dbReference type="Proteomes" id="UP001081709"/>
    </source>
</evidence>
<name>A0A9Q4C8D0_9CORY</name>
<reference evidence="7" key="1">
    <citation type="submission" date="2022-11" db="EMBL/GenBank/DDBJ databases">
        <title>Corynebacterium sp. isolated from Penguins.</title>
        <authorList>
            <person name="Sedlar K."/>
            <person name="Svec P."/>
        </authorList>
    </citation>
    <scope>NUCLEOTIDE SEQUENCE</scope>
    <source>
        <strain evidence="6">P7003</strain>
        <strain evidence="7">P7374</strain>
    </source>
</reference>
<keyword evidence="2" id="KW-0812">Transmembrane</keyword>
<dbReference type="InterPro" id="IPR013783">
    <property type="entry name" value="Ig-like_fold"/>
</dbReference>
<evidence type="ECO:0000313" key="7">
    <source>
        <dbReference type="EMBL" id="MCX7468324.1"/>
    </source>
</evidence>
<evidence type="ECO:0000313" key="8">
    <source>
        <dbReference type="Proteomes" id="UP001071478"/>
    </source>
</evidence>
<dbReference type="Gene3D" id="2.60.40.740">
    <property type="match status" value="1"/>
</dbReference>
<dbReference type="Pfam" id="PF16555">
    <property type="entry name" value="GramPos_pilinD1"/>
    <property type="match status" value="1"/>
</dbReference>
<dbReference type="Proteomes" id="UP001071478">
    <property type="component" value="Unassembled WGS sequence"/>
</dbReference>
<dbReference type="NCBIfam" id="TIGR01167">
    <property type="entry name" value="LPXTG_anchor"/>
    <property type="match status" value="1"/>
</dbReference>
<evidence type="ECO:0000256" key="2">
    <source>
        <dbReference type="SAM" id="Phobius"/>
    </source>
</evidence>
<evidence type="ECO:0000259" key="4">
    <source>
        <dbReference type="Pfam" id="PF16555"/>
    </source>
</evidence>
<feature type="domain" description="Gram-positive pilin subunit D1 N-terminal" evidence="4">
    <location>
        <begin position="55"/>
        <end position="191"/>
    </location>
</feature>
<dbReference type="InterPro" id="IPR048052">
    <property type="entry name" value="FM1-like"/>
</dbReference>
<feature type="chain" id="PRO_5040336040" evidence="3">
    <location>
        <begin position="34"/>
        <end position="526"/>
    </location>
</feature>
<dbReference type="InterPro" id="IPR032364">
    <property type="entry name" value="GramPos_pilinD1_N"/>
</dbReference>
<organism evidence="7 8">
    <name type="scientific">Corynebacterium pygosceleis</name>
    <dbReference type="NCBI Taxonomy" id="2800406"/>
    <lineage>
        <taxon>Bacteria</taxon>
        <taxon>Bacillati</taxon>
        <taxon>Actinomycetota</taxon>
        <taxon>Actinomycetes</taxon>
        <taxon>Mycobacteriales</taxon>
        <taxon>Corynebacteriaceae</taxon>
        <taxon>Corynebacterium</taxon>
    </lineage>
</organism>
<keyword evidence="2" id="KW-1133">Transmembrane helix</keyword>
<dbReference type="EMBL" id="JAPMKU010000002">
    <property type="protein sequence ID" value="MCX7468324.1"/>
    <property type="molecule type" value="Genomic_DNA"/>
</dbReference>
<evidence type="ECO:0000256" key="3">
    <source>
        <dbReference type="SAM" id="SignalP"/>
    </source>
</evidence>
<keyword evidence="2" id="KW-0472">Membrane</keyword>
<evidence type="ECO:0000259" key="5">
    <source>
        <dbReference type="Pfam" id="PF17802"/>
    </source>
</evidence>
<feature type="compositionally biased region" description="Basic and acidic residues" evidence="1">
    <location>
        <begin position="352"/>
        <end position="365"/>
    </location>
</feature>
<dbReference type="RefSeq" id="WP_248167644.1">
    <property type="nucleotide sequence ID" value="NZ_JALNJA010000002.1"/>
</dbReference>
<keyword evidence="3" id="KW-0732">Signal</keyword>
<dbReference type="NCBIfam" id="NF033902">
    <property type="entry name" value="iso_D2_wall_anc"/>
    <property type="match status" value="1"/>
</dbReference>
<keyword evidence="9" id="KW-1185">Reference proteome</keyword>
<protein>
    <submittedName>
        <fullName evidence="7">SpaH/EbpB family LPXTG-anchored major pilin</fullName>
    </submittedName>
</protein>
<evidence type="ECO:0000313" key="6">
    <source>
        <dbReference type="EMBL" id="MCX7445251.1"/>
    </source>
</evidence>
<feature type="domain" description="SpaA-like prealbumin fold" evidence="5">
    <location>
        <begin position="381"/>
        <end position="473"/>
    </location>
</feature>
<dbReference type="Gene3D" id="2.60.40.10">
    <property type="entry name" value="Immunoglobulins"/>
    <property type="match status" value="2"/>
</dbReference>
<proteinExistence type="predicted"/>
<accession>A0A9Q4C8D0</accession>
<dbReference type="InterPro" id="IPR041033">
    <property type="entry name" value="SpaA_PFL_dom_1"/>
</dbReference>
<evidence type="ECO:0000256" key="1">
    <source>
        <dbReference type="SAM" id="MobiDB-lite"/>
    </source>
</evidence>
<comment type="caution">
    <text evidence="7">The sequence shown here is derived from an EMBL/GenBank/DDBJ whole genome shotgun (WGS) entry which is preliminary data.</text>
</comment>
<dbReference type="AlphaFoldDB" id="A0A9Q4C8D0"/>
<dbReference type="EMBL" id="JAPMKV010000004">
    <property type="protein sequence ID" value="MCX7445251.1"/>
    <property type="molecule type" value="Genomic_DNA"/>
</dbReference>
<sequence>MKNNTRTLRAATQATVVSLAFTAAAIGAPAAFAVGDTATTAATNAYSSGIDANHDVSLTINKRLNANTTNNPTGKEDPNVDGEKLGGVTFSIQKINADITTKEGFQAAANMTPADAEGNLTGDVYTDTTTSEGVATFSTDKNSITPGAYLVKETDAPEGVVKGDDFIVFLPMTDPEGSGWNYDVVAYPKNTKMDVTKEITGGENANAGDILEYTLTTKRPPFDKARSYLTFFAFEDSLPDELRLKNEDPNKVVVKIGDTALVEGTDYVVTKPQSTTAGKGEDVAVTFTNAGLVKLRDADDNTVVSAVLPVEVQKVAEGDNPSDGKAVNTGTASYKLKEIADPGNTDSDPENPENKDQDEAPEKPTDTTSGESPEVPSRWANITINKTAEGSNDKLTGAEFKVFRCTDKDNYLSEALTIGGESSWTTDAGAATIKSVIVPAEGQDFKYCLEEVKAPEGYELLVEPIVVDVTTIGDDATSVDADITNIKSTSSKLPSTGGAGVGLLMALGALIVGAGAFAAKRSSRKS</sequence>
<feature type="region of interest" description="Disordered" evidence="1">
    <location>
        <begin position="317"/>
        <end position="377"/>
    </location>
</feature>
<dbReference type="Proteomes" id="UP001081709">
    <property type="component" value="Unassembled WGS sequence"/>
</dbReference>
<dbReference type="GO" id="GO:0005975">
    <property type="term" value="P:carbohydrate metabolic process"/>
    <property type="evidence" value="ECO:0007669"/>
    <property type="project" value="UniProtKB-ARBA"/>
</dbReference>
<feature type="transmembrane region" description="Helical" evidence="2">
    <location>
        <begin position="497"/>
        <end position="519"/>
    </location>
</feature>